<accession>A0A8H6TEZ1</accession>
<comment type="caution">
    <text evidence="2">The sequence shown here is derived from an EMBL/GenBank/DDBJ whole genome shotgun (WGS) entry which is preliminary data.</text>
</comment>
<evidence type="ECO:0000313" key="3">
    <source>
        <dbReference type="Proteomes" id="UP000613580"/>
    </source>
</evidence>
<reference evidence="2" key="1">
    <citation type="submission" date="2020-05" db="EMBL/GenBank/DDBJ databases">
        <title>Mycena genomes resolve the evolution of fungal bioluminescence.</title>
        <authorList>
            <person name="Tsai I.J."/>
        </authorList>
    </citation>
    <scope>NUCLEOTIDE SEQUENCE</scope>
    <source>
        <strain evidence="2">110903Hualien_Pintung</strain>
    </source>
</reference>
<dbReference type="Pfam" id="PF18759">
    <property type="entry name" value="Plavaka"/>
    <property type="match status" value="1"/>
</dbReference>
<protein>
    <submittedName>
        <fullName evidence="2">Uncharacterized protein</fullName>
    </submittedName>
</protein>
<evidence type="ECO:0000313" key="2">
    <source>
        <dbReference type="EMBL" id="KAF7317383.1"/>
    </source>
</evidence>
<dbReference type="OrthoDB" id="3208495at2759"/>
<dbReference type="InterPro" id="IPR041078">
    <property type="entry name" value="Plavaka"/>
</dbReference>
<feature type="region of interest" description="Disordered" evidence="1">
    <location>
        <begin position="1"/>
        <end position="40"/>
    </location>
</feature>
<evidence type="ECO:0000256" key="1">
    <source>
        <dbReference type="SAM" id="MobiDB-lite"/>
    </source>
</evidence>
<keyword evidence="3" id="KW-1185">Reference proteome</keyword>
<dbReference type="AlphaFoldDB" id="A0A8H6TEZ1"/>
<organism evidence="2 3">
    <name type="scientific">Mycena chlorophos</name>
    <name type="common">Agaric fungus</name>
    <name type="synonym">Agaricus chlorophos</name>
    <dbReference type="NCBI Taxonomy" id="658473"/>
    <lineage>
        <taxon>Eukaryota</taxon>
        <taxon>Fungi</taxon>
        <taxon>Dikarya</taxon>
        <taxon>Basidiomycota</taxon>
        <taxon>Agaricomycotina</taxon>
        <taxon>Agaricomycetes</taxon>
        <taxon>Agaricomycetidae</taxon>
        <taxon>Agaricales</taxon>
        <taxon>Marasmiineae</taxon>
        <taxon>Mycenaceae</taxon>
        <taxon>Mycena</taxon>
    </lineage>
</organism>
<name>A0A8H6TEZ1_MYCCL</name>
<proteinExistence type="predicted"/>
<sequence>MFPEPPPPAPSPPPPEPDPQPLPEPEGQPERPPPQWIATKPNSFGVYKVYVRQPTHDPDRIRRKDIRRLCQTSEIAEGAPEEDDEWWQPFENATHALYMDYHVLQSKGSNIASNYLLDLMRDPNGEFQQSDIGDFTVEKGNALLDKVADAPPGQPPNGWKTGSVTLQVPPGRKTCQEMLEITISDIKYRPLLEIMQELFSSPRFENLHTTPFALRVDPKHQSRQGDPYANPADLELDNRGLPNLPPGHREVYGEMYTADRTINAYQNLPECEEEPVIVSFMPYSDGTHLAQFGTASLQPGYMFVGNESKYERAKPSAHAAFHFVYFPTLPEDLKETFEAHYGHNMPDDVYTNLKRDLFHAVWRLLLDEEFVDAYRHGFPYECRDRILRRLFPRFPTYEADYPEKILAATLKFLGRCPCPRCTILKVDFPLTGTKNDLKKRANPREDTQHWRNSVQRACRKIANGSAIDSDAVKGALGNESYVPVEKLVARLQIWHAYAKLRQHTSDSVERFYKATVRFCDTVRDFIRATTDVETRENDKEYGARMRAAAAKAAARGADADAAEPADDADTGRRFKSLNLETYKYHSFPDYPRLIPIVGTTDSYSTQMGELAHRFLKRLYGKTNRRNFIKQIATHERRHRLMRAILAKKKRIALRAQKAKGGRDEQIEAEPANKKRRISRKATFAKGLRLVSRLEGFAPATTTRASLPNHEQAVAYRGCDA</sequence>
<feature type="compositionally biased region" description="Pro residues" evidence="1">
    <location>
        <begin position="1"/>
        <end position="35"/>
    </location>
</feature>
<gene>
    <name evidence="2" type="ORF">HMN09_00474600</name>
</gene>
<dbReference type="Proteomes" id="UP000613580">
    <property type="component" value="Unassembled WGS sequence"/>
</dbReference>
<dbReference type="EMBL" id="JACAZE010000005">
    <property type="protein sequence ID" value="KAF7317383.1"/>
    <property type="molecule type" value="Genomic_DNA"/>
</dbReference>